<feature type="transmembrane region" description="Helical" evidence="5">
    <location>
        <begin position="96"/>
        <end position="129"/>
    </location>
</feature>
<evidence type="ECO:0000259" key="6">
    <source>
        <dbReference type="Pfam" id="PF00999"/>
    </source>
</evidence>
<dbReference type="InterPro" id="IPR038770">
    <property type="entry name" value="Na+/solute_symporter_sf"/>
</dbReference>
<feature type="transmembrane region" description="Helical" evidence="5">
    <location>
        <begin position="272"/>
        <end position="291"/>
    </location>
</feature>
<feature type="transmembrane region" description="Helical" evidence="5">
    <location>
        <begin position="150"/>
        <end position="174"/>
    </location>
</feature>
<protein>
    <submittedName>
        <fullName evidence="7">Na+/H+ antiporter</fullName>
    </submittedName>
</protein>
<gene>
    <name evidence="7" type="ORF">BN1356_02415</name>
</gene>
<name>A0A0E4H6Q6_9STRE</name>
<feature type="transmembrane region" description="Helical" evidence="5">
    <location>
        <begin position="362"/>
        <end position="383"/>
    </location>
</feature>
<comment type="subcellular location">
    <subcellularLocation>
        <location evidence="1">Membrane</location>
        <topology evidence="1">Multi-pass membrane protein</topology>
    </subcellularLocation>
</comment>
<feature type="transmembrane region" description="Helical" evidence="5">
    <location>
        <begin position="186"/>
        <end position="208"/>
    </location>
</feature>
<dbReference type="GO" id="GO:0016020">
    <property type="term" value="C:membrane"/>
    <property type="evidence" value="ECO:0007669"/>
    <property type="project" value="UniProtKB-SubCell"/>
</dbReference>
<feature type="transmembrane region" description="Helical" evidence="5">
    <location>
        <begin position="334"/>
        <end position="356"/>
    </location>
</feature>
<feature type="transmembrane region" description="Helical" evidence="5">
    <location>
        <begin position="55"/>
        <end position="72"/>
    </location>
</feature>
<dbReference type="PANTHER" id="PTHR31102">
    <property type="match status" value="1"/>
</dbReference>
<keyword evidence="3 5" id="KW-1133">Transmembrane helix</keyword>
<dbReference type="Pfam" id="PF00999">
    <property type="entry name" value="Na_H_Exchanger"/>
    <property type="match status" value="1"/>
</dbReference>
<evidence type="ECO:0000256" key="5">
    <source>
        <dbReference type="SAM" id="Phobius"/>
    </source>
</evidence>
<evidence type="ECO:0000256" key="2">
    <source>
        <dbReference type="ARBA" id="ARBA00022692"/>
    </source>
</evidence>
<sequence>MLASLAFVFLGGLFFASIVEKIKLPRIIGFLLVGIIIGPHLLNLLDSSLLNNSAAFRRIALIIILIKAGLTIDIKDLKQVGRPAIFMSFLPASFELFAYMIFAPFLLGLSLMDAALLGSVMAAVSPAIVVPRMVDLIDKGYGKKKTIPQLILAGASLDDIVVIVLFTSFLSMAGGAKINYFTFLNIPLSIMSGVLLGIVFGLGTYHLFKSVKILHPIQKMILLPSLSFLLVAMENWLEGEMAFSGLLAVMTMATAFKVKAQKEESKLLGKSFGNIWIAAEILLFVLVGAAVDIDYLGNAGLSAVFMILVALAIRSIGVLISVSGAHFNRKEKLFIVIAYLPKATVQAAIGSLPLAAGLPSGQLILSVAVIGIVVTAPLGAILIDSTYQHLLSQDKNE</sequence>
<keyword evidence="4 5" id="KW-0472">Membrane</keyword>
<dbReference type="AlphaFoldDB" id="A0A0E4H6Q6"/>
<keyword evidence="8" id="KW-1185">Reference proteome</keyword>
<feature type="domain" description="Cation/H+ exchanger transmembrane" evidence="6">
    <location>
        <begin position="11"/>
        <end position="381"/>
    </location>
</feature>
<keyword evidence="2 5" id="KW-0812">Transmembrane</keyword>
<dbReference type="InterPro" id="IPR006153">
    <property type="entry name" value="Cation/H_exchanger_TM"/>
</dbReference>
<evidence type="ECO:0000256" key="4">
    <source>
        <dbReference type="ARBA" id="ARBA00023136"/>
    </source>
</evidence>
<feature type="transmembrane region" description="Helical" evidence="5">
    <location>
        <begin position="243"/>
        <end position="260"/>
    </location>
</feature>
<feature type="transmembrane region" description="Helical" evidence="5">
    <location>
        <begin position="26"/>
        <end position="43"/>
    </location>
</feature>
<dbReference type="GO" id="GO:0015297">
    <property type="term" value="F:antiporter activity"/>
    <property type="evidence" value="ECO:0007669"/>
    <property type="project" value="InterPro"/>
</dbReference>
<dbReference type="OrthoDB" id="9790604at2"/>
<dbReference type="Proteomes" id="UP000198604">
    <property type="component" value="Unassembled WGS sequence"/>
</dbReference>
<proteinExistence type="predicted"/>
<feature type="transmembrane region" description="Helical" evidence="5">
    <location>
        <begin position="220"/>
        <end position="237"/>
    </location>
</feature>
<organism evidence="7 8">
    <name type="scientific">Streptococcus varani</name>
    <dbReference type="NCBI Taxonomy" id="1608583"/>
    <lineage>
        <taxon>Bacteria</taxon>
        <taxon>Bacillati</taxon>
        <taxon>Bacillota</taxon>
        <taxon>Bacilli</taxon>
        <taxon>Lactobacillales</taxon>
        <taxon>Streptococcaceae</taxon>
        <taxon>Streptococcus</taxon>
    </lineage>
</organism>
<dbReference type="STRING" id="1608583.BN1356_02415"/>
<evidence type="ECO:0000313" key="7">
    <source>
        <dbReference type="EMBL" id="CQR26072.1"/>
    </source>
</evidence>
<dbReference type="InterPro" id="IPR051843">
    <property type="entry name" value="CPA1_transporter"/>
</dbReference>
<dbReference type="PANTHER" id="PTHR31102:SF1">
    <property type="entry name" value="CATION_H+ EXCHANGER DOMAIN-CONTAINING PROTEIN"/>
    <property type="match status" value="1"/>
</dbReference>
<dbReference type="GO" id="GO:1902600">
    <property type="term" value="P:proton transmembrane transport"/>
    <property type="evidence" value="ECO:0007669"/>
    <property type="project" value="InterPro"/>
</dbReference>
<dbReference type="RefSeq" id="WP_093651560.1">
    <property type="nucleotide sequence ID" value="NZ_CTEN01000007.1"/>
</dbReference>
<feature type="transmembrane region" description="Helical" evidence="5">
    <location>
        <begin position="303"/>
        <end position="322"/>
    </location>
</feature>
<accession>A0A0E4H6Q6</accession>
<evidence type="ECO:0000256" key="1">
    <source>
        <dbReference type="ARBA" id="ARBA00004141"/>
    </source>
</evidence>
<dbReference type="Gene3D" id="1.20.1530.20">
    <property type="match status" value="1"/>
</dbReference>
<evidence type="ECO:0000313" key="8">
    <source>
        <dbReference type="Proteomes" id="UP000198604"/>
    </source>
</evidence>
<reference evidence="8" key="1">
    <citation type="submission" date="2015-03" db="EMBL/GenBank/DDBJ databases">
        <authorList>
            <person name="Urmite Genomes"/>
        </authorList>
    </citation>
    <scope>NUCLEOTIDE SEQUENCE [LARGE SCALE GENOMIC DNA]</scope>
    <source>
        <strain evidence="8">FF10</strain>
    </source>
</reference>
<evidence type="ECO:0000256" key="3">
    <source>
        <dbReference type="ARBA" id="ARBA00022989"/>
    </source>
</evidence>
<dbReference type="EMBL" id="CTEN01000007">
    <property type="protein sequence ID" value="CQR26072.1"/>
    <property type="molecule type" value="Genomic_DNA"/>
</dbReference>